<comment type="caution">
    <text evidence="2">The sequence shown here is derived from an EMBL/GenBank/DDBJ whole genome shotgun (WGS) entry which is preliminary data.</text>
</comment>
<dbReference type="AlphaFoldDB" id="A0A9Q3BVI7"/>
<organism evidence="2 3">
    <name type="scientific">Austropuccinia psidii MF-1</name>
    <dbReference type="NCBI Taxonomy" id="1389203"/>
    <lineage>
        <taxon>Eukaryota</taxon>
        <taxon>Fungi</taxon>
        <taxon>Dikarya</taxon>
        <taxon>Basidiomycota</taxon>
        <taxon>Pucciniomycotina</taxon>
        <taxon>Pucciniomycetes</taxon>
        <taxon>Pucciniales</taxon>
        <taxon>Sphaerophragmiaceae</taxon>
        <taxon>Austropuccinia</taxon>
    </lineage>
</organism>
<dbReference type="EMBL" id="AVOT02002806">
    <property type="protein sequence ID" value="MBW0471591.1"/>
    <property type="molecule type" value="Genomic_DNA"/>
</dbReference>
<feature type="compositionally biased region" description="Polar residues" evidence="1">
    <location>
        <begin position="48"/>
        <end position="59"/>
    </location>
</feature>
<evidence type="ECO:0000256" key="1">
    <source>
        <dbReference type="SAM" id="MobiDB-lite"/>
    </source>
</evidence>
<gene>
    <name evidence="2" type="ORF">O181_011306</name>
</gene>
<proteinExistence type="predicted"/>
<dbReference type="Proteomes" id="UP000765509">
    <property type="component" value="Unassembled WGS sequence"/>
</dbReference>
<protein>
    <submittedName>
        <fullName evidence="2">Uncharacterized protein</fullName>
    </submittedName>
</protein>
<feature type="compositionally biased region" description="Basic and acidic residues" evidence="1">
    <location>
        <begin position="93"/>
        <end position="108"/>
    </location>
</feature>
<keyword evidence="3" id="KW-1185">Reference proteome</keyword>
<reference evidence="2" key="1">
    <citation type="submission" date="2021-03" db="EMBL/GenBank/DDBJ databases">
        <title>Draft genome sequence of rust myrtle Austropuccinia psidii MF-1, a brazilian biotype.</title>
        <authorList>
            <person name="Quecine M.C."/>
            <person name="Pachon D.M.R."/>
            <person name="Bonatelli M.L."/>
            <person name="Correr F.H."/>
            <person name="Franceschini L.M."/>
            <person name="Leite T.F."/>
            <person name="Margarido G.R.A."/>
            <person name="Almeida C.A."/>
            <person name="Ferrarezi J.A."/>
            <person name="Labate C.A."/>
        </authorList>
    </citation>
    <scope>NUCLEOTIDE SEQUENCE</scope>
    <source>
        <strain evidence="2">MF-1</strain>
    </source>
</reference>
<name>A0A9Q3BVI7_9BASI</name>
<accession>A0A9Q3BVI7</accession>
<evidence type="ECO:0000313" key="2">
    <source>
        <dbReference type="EMBL" id="MBW0471591.1"/>
    </source>
</evidence>
<feature type="region of interest" description="Disordered" evidence="1">
    <location>
        <begin position="28"/>
        <end position="108"/>
    </location>
</feature>
<evidence type="ECO:0000313" key="3">
    <source>
        <dbReference type="Proteomes" id="UP000765509"/>
    </source>
</evidence>
<sequence>MMPPNLPTYKFQGWPDQPSTLLYHLFTQEWPDDPPRRHTSAPKPQITPPNNMTQSNQTGRRVERTFLPNTVQDSTKKKKETQQQNQNQYNPEHAPKLREIVRNERAST</sequence>